<evidence type="ECO:0000259" key="1">
    <source>
        <dbReference type="Pfam" id="PF24832"/>
    </source>
</evidence>
<dbReference type="Proteomes" id="UP001178322">
    <property type="component" value="Chromosome"/>
</dbReference>
<dbReference type="InterPro" id="IPR056133">
    <property type="entry name" value="DUF7716"/>
</dbReference>
<accession>A0AAX3WTL8</accession>
<name>A0AAX3WTL8_9BACI</name>
<feature type="domain" description="DUF7716" evidence="1">
    <location>
        <begin position="9"/>
        <end position="111"/>
    </location>
</feature>
<reference evidence="2" key="1">
    <citation type="submission" date="2023-05" db="EMBL/GenBank/DDBJ databases">
        <title>Comparative genomics of Bacillaceae isolates and their secondary metabolite potential.</title>
        <authorList>
            <person name="Song L."/>
            <person name="Nielsen L.J."/>
            <person name="Mohite O."/>
            <person name="Xu X."/>
            <person name="Weber T."/>
            <person name="Kovacs A.T."/>
        </authorList>
    </citation>
    <scope>NUCLEOTIDE SEQUENCE</scope>
    <source>
        <strain evidence="2">LY1</strain>
    </source>
</reference>
<proteinExistence type="predicted"/>
<dbReference type="RefSeq" id="WP_283868449.1">
    <property type="nucleotide sequence ID" value="NZ_CP126101.1"/>
</dbReference>
<dbReference type="EMBL" id="CP126101">
    <property type="protein sequence ID" value="WHY49717.1"/>
    <property type="molecule type" value="Genomic_DNA"/>
</dbReference>
<dbReference type="Pfam" id="PF24832">
    <property type="entry name" value="DUF7716"/>
    <property type="match status" value="1"/>
</dbReference>
<organism evidence="2 3">
    <name type="scientific">Lysinibacillus pakistanensis</name>
    <dbReference type="NCBI Taxonomy" id="759811"/>
    <lineage>
        <taxon>Bacteria</taxon>
        <taxon>Bacillati</taxon>
        <taxon>Bacillota</taxon>
        <taxon>Bacilli</taxon>
        <taxon>Bacillales</taxon>
        <taxon>Bacillaceae</taxon>
        <taxon>Lysinibacillus</taxon>
    </lineage>
</organism>
<protein>
    <recommendedName>
        <fullName evidence="1">DUF7716 domain-containing protein</fullName>
    </recommendedName>
</protein>
<evidence type="ECO:0000313" key="3">
    <source>
        <dbReference type="Proteomes" id="UP001178322"/>
    </source>
</evidence>
<gene>
    <name evidence="2" type="ORF">QNH24_15385</name>
</gene>
<dbReference type="AlphaFoldDB" id="A0AAX3WTL8"/>
<sequence>MTEEKMNLLSISDVLSHPKRNPETWFYLPPNLKEWNLNTRGIFSLDSFDFPPNSDDFLPEQAKKNGWIETLDGAGIEDVIDNVNNQFENPSLDQLFQAFLYYFENDAFLVFKK</sequence>
<evidence type="ECO:0000313" key="2">
    <source>
        <dbReference type="EMBL" id="WHY49717.1"/>
    </source>
</evidence>